<dbReference type="PANTHER" id="PTHR30349">
    <property type="entry name" value="PHAGE INTEGRASE-RELATED"/>
    <property type="match status" value="1"/>
</dbReference>
<dbReference type="Gene3D" id="1.10.443.10">
    <property type="entry name" value="Intergrase catalytic core"/>
    <property type="match status" value="1"/>
</dbReference>
<evidence type="ECO:0000256" key="2">
    <source>
        <dbReference type="ARBA" id="ARBA00023172"/>
    </source>
</evidence>
<dbReference type="Pfam" id="PF00589">
    <property type="entry name" value="Phage_integrase"/>
    <property type="match status" value="1"/>
</dbReference>
<evidence type="ECO:0000313" key="5">
    <source>
        <dbReference type="Proteomes" id="UP001329430"/>
    </source>
</evidence>
<dbReference type="GO" id="GO:0003677">
    <property type="term" value="F:DNA binding"/>
    <property type="evidence" value="ECO:0007669"/>
    <property type="project" value="UniProtKB-KW"/>
</dbReference>
<evidence type="ECO:0000256" key="1">
    <source>
        <dbReference type="ARBA" id="ARBA00023125"/>
    </source>
</evidence>
<dbReference type="AlphaFoldDB" id="A0AAN7VMK1"/>
<dbReference type="GO" id="GO:0015074">
    <property type="term" value="P:DNA integration"/>
    <property type="evidence" value="ECO:0007669"/>
    <property type="project" value="InterPro"/>
</dbReference>
<proteinExistence type="predicted"/>
<comment type="caution">
    <text evidence="4">The sequence shown here is derived from an EMBL/GenBank/DDBJ whole genome shotgun (WGS) entry which is preliminary data.</text>
</comment>
<keyword evidence="5" id="KW-1185">Reference proteome</keyword>
<dbReference type="InterPro" id="IPR011010">
    <property type="entry name" value="DNA_brk_join_enz"/>
</dbReference>
<dbReference type="GO" id="GO:0006310">
    <property type="term" value="P:DNA recombination"/>
    <property type="evidence" value="ECO:0007669"/>
    <property type="project" value="UniProtKB-KW"/>
</dbReference>
<organism evidence="4 5">
    <name type="scientific">Pyrocoelia pectoralis</name>
    <dbReference type="NCBI Taxonomy" id="417401"/>
    <lineage>
        <taxon>Eukaryota</taxon>
        <taxon>Metazoa</taxon>
        <taxon>Ecdysozoa</taxon>
        <taxon>Arthropoda</taxon>
        <taxon>Hexapoda</taxon>
        <taxon>Insecta</taxon>
        <taxon>Pterygota</taxon>
        <taxon>Neoptera</taxon>
        <taxon>Endopterygota</taxon>
        <taxon>Coleoptera</taxon>
        <taxon>Polyphaga</taxon>
        <taxon>Elateriformia</taxon>
        <taxon>Elateroidea</taxon>
        <taxon>Lampyridae</taxon>
        <taxon>Lampyrinae</taxon>
        <taxon>Pyrocoelia</taxon>
    </lineage>
</organism>
<feature type="domain" description="Tyr recombinase" evidence="3">
    <location>
        <begin position="115"/>
        <end position="302"/>
    </location>
</feature>
<dbReference type="InterPro" id="IPR002104">
    <property type="entry name" value="Integrase_catalytic"/>
</dbReference>
<dbReference type="EMBL" id="JAVRBK010000002">
    <property type="protein sequence ID" value="KAK5647881.1"/>
    <property type="molecule type" value="Genomic_DNA"/>
</dbReference>
<keyword evidence="1" id="KW-0238">DNA-binding</keyword>
<evidence type="ECO:0000313" key="4">
    <source>
        <dbReference type="EMBL" id="KAK5647881.1"/>
    </source>
</evidence>
<accession>A0AAN7VMK1</accession>
<dbReference type="SUPFAM" id="SSF56349">
    <property type="entry name" value="DNA breaking-rejoining enzymes"/>
    <property type="match status" value="1"/>
</dbReference>
<protein>
    <recommendedName>
        <fullName evidence="3">Tyr recombinase domain-containing protein</fullName>
    </recommendedName>
</protein>
<dbReference type="InterPro" id="IPR013762">
    <property type="entry name" value="Integrase-like_cat_sf"/>
</dbReference>
<sequence>MDGDSDISISSTPPDVIDATNEANLKLLPAKSKKLYEGAHKKFIDWQAQKKCSSFSERVMLAYFLEVSKNMKPSTVWSHYSMVKTTLNIYNDTDISKYLKLKAFLKQNSKGYKSKKSLIFSKADVNTFLSEASDETHLLTKVILIFGIEGACRAQELSQLMADDVIQSKESITIKIKETKNNVERQFVVLGNYLQYCVKYIGLRPSTTSDNHFFYAYRNGKCVNQVVGKNTFYKIPELVATYLGLENPKLFTGHTFRRSSATILVESGGDLLTLKKHGGWKSSAIAESYVDESASYRHEIAKKILPTSNAPMASCSSTIPVNSTSAEMPQVIEVAAGNSVEISTSSIDSSKFTHCTFNNCTFNIINK</sequence>
<dbReference type="Proteomes" id="UP001329430">
    <property type="component" value="Chromosome 2"/>
</dbReference>
<dbReference type="InterPro" id="IPR050090">
    <property type="entry name" value="Tyrosine_recombinase_XerCD"/>
</dbReference>
<dbReference type="PROSITE" id="PS51898">
    <property type="entry name" value="TYR_RECOMBINASE"/>
    <property type="match status" value="1"/>
</dbReference>
<dbReference type="PANTHER" id="PTHR30349:SF41">
    <property type="entry name" value="INTEGRASE_RECOMBINASE PROTEIN MJ0367-RELATED"/>
    <property type="match status" value="1"/>
</dbReference>
<evidence type="ECO:0000259" key="3">
    <source>
        <dbReference type="PROSITE" id="PS51898"/>
    </source>
</evidence>
<keyword evidence="2" id="KW-0233">DNA recombination</keyword>
<name>A0AAN7VMK1_9COLE</name>
<reference evidence="4 5" key="1">
    <citation type="journal article" date="2024" name="Insects">
        <title>An Improved Chromosome-Level Genome Assembly of the Firefly Pyrocoelia pectoralis.</title>
        <authorList>
            <person name="Fu X."/>
            <person name="Meyer-Rochow V.B."/>
            <person name="Ballantyne L."/>
            <person name="Zhu X."/>
        </authorList>
    </citation>
    <scope>NUCLEOTIDE SEQUENCE [LARGE SCALE GENOMIC DNA]</scope>
    <source>
        <strain evidence="4">XCY_ONT2</strain>
    </source>
</reference>
<gene>
    <name evidence="4" type="ORF">RI129_002773</name>
</gene>
<dbReference type="CDD" id="cd00397">
    <property type="entry name" value="DNA_BRE_C"/>
    <property type="match status" value="1"/>
</dbReference>